<dbReference type="Gene3D" id="3.30.420.40">
    <property type="match status" value="2"/>
</dbReference>
<dbReference type="PANTHER" id="PTHR43095:SF2">
    <property type="entry name" value="GLUCONOKINASE"/>
    <property type="match status" value="1"/>
</dbReference>
<feature type="domain" description="Carbohydrate kinase FGGY N-terminal" evidence="4">
    <location>
        <begin position="5"/>
        <end position="236"/>
    </location>
</feature>
<dbReference type="OrthoDB" id="9805576at2"/>
<evidence type="ECO:0000256" key="2">
    <source>
        <dbReference type="ARBA" id="ARBA00022679"/>
    </source>
</evidence>
<accession>A0A4P5PM81</accession>
<evidence type="ECO:0000313" key="6">
    <source>
        <dbReference type="EMBL" id="GCF94353.1"/>
    </source>
</evidence>
<dbReference type="AlphaFoldDB" id="A0A4P5PM81"/>
<dbReference type="RefSeq" id="WP_146622779.1">
    <property type="nucleotide sequence ID" value="NZ_BJCC01000017.1"/>
</dbReference>
<dbReference type="SUPFAM" id="SSF53067">
    <property type="entry name" value="Actin-like ATPase domain"/>
    <property type="match status" value="2"/>
</dbReference>
<dbReference type="InterPro" id="IPR018484">
    <property type="entry name" value="FGGY_N"/>
</dbReference>
<comment type="caution">
    <text evidence="6">The sequence shown here is derived from an EMBL/GenBank/DDBJ whole genome shotgun (WGS) entry which is preliminary data.</text>
</comment>
<dbReference type="GO" id="GO:0005975">
    <property type="term" value="P:carbohydrate metabolic process"/>
    <property type="evidence" value="ECO:0007669"/>
    <property type="project" value="InterPro"/>
</dbReference>
<evidence type="ECO:0000259" key="5">
    <source>
        <dbReference type="Pfam" id="PF02782"/>
    </source>
</evidence>
<dbReference type="InterPro" id="IPR018485">
    <property type="entry name" value="FGGY_C"/>
</dbReference>
<evidence type="ECO:0000256" key="3">
    <source>
        <dbReference type="ARBA" id="ARBA00022777"/>
    </source>
</evidence>
<dbReference type="EMBL" id="BJCC01000017">
    <property type="protein sequence ID" value="GCF94353.1"/>
    <property type="molecule type" value="Genomic_DNA"/>
</dbReference>
<evidence type="ECO:0000256" key="1">
    <source>
        <dbReference type="ARBA" id="ARBA00009156"/>
    </source>
</evidence>
<keyword evidence="2" id="KW-0808">Transferase</keyword>
<evidence type="ECO:0000259" key="4">
    <source>
        <dbReference type="Pfam" id="PF00370"/>
    </source>
</evidence>
<reference evidence="7" key="1">
    <citation type="submission" date="2019-02" db="EMBL/GenBank/DDBJ databases">
        <title>Draft genome sequence of Enterococcus sp. Gos25-1.</title>
        <authorList>
            <person name="Tanaka N."/>
            <person name="Shiwa Y."/>
            <person name="Fujita N."/>
        </authorList>
    </citation>
    <scope>NUCLEOTIDE SEQUENCE [LARGE SCALE GENOMIC DNA]</scope>
    <source>
        <strain evidence="7">Gos25-1</strain>
    </source>
</reference>
<sequence length="457" mass="50858">MEQAFLGIDIGTTAIKLGVIVENHLLYQASEEIRSYVEGPKKYQKPDELLEHVKQVILSVPRPLRNQIGTIGFSSAMHSLLPVVGEVKDAIYLWSDEQAGPLIEGFKGTALAKQFYQKTGTPIHSMSPFAKILFFGQQKKYPANVRWWGIKEWMMDYFTGKARIDYSTASATGLFNLKQLDWDQEILDYLEVRRNQLGEVVDTKERFTIDSSTALALGLPSDTEVIAGASDGCLTAYASFYRTGNTASLTIGTSTAVRNITQQPHVDPDKQNFCYYLDQDHYVVGAPSNNGGCVLAWAAETLDTPETFYSRIPAFLAASPIGAKGLRFFPYLNGERAPFWSANKQAEFKHLTLAHTRTDMIRSVIEGMLMNVKILVEMVGTKEGLSVSGGFFRTEALTQLTADILGLPCLYAEENEPIFGLYYLLEQPEKSGKSGTVFSPNETANANYQTIFPTYFE</sequence>
<keyword evidence="7" id="KW-1185">Reference proteome</keyword>
<evidence type="ECO:0000313" key="7">
    <source>
        <dbReference type="Proteomes" id="UP000290567"/>
    </source>
</evidence>
<dbReference type="Proteomes" id="UP000290567">
    <property type="component" value="Unassembled WGS sequence"/>
</dbReference>
<gene>
    <name evidence="6" type="ORF">NRIC_22440</name>
</gene>
<dbReference type="InterPro" id="IPR050406">
    <property type="entry name" value="FGGY_Carb_Kinase"/>
</dbReference>
<dbReference type="PIRSF" id="PIRSF000538">
    <property type="entry name" value="GlpK"/>
    <property type="match status" value="1"/>
</dbReference>
<dbReference type="GO" id="GO:0016301">
    <property type="term" value="F:kinase activity"/>
    <property type="evidence" value="ECO:0007669"/>
    <property type="project" value="UniProtKB-KW"/>
</dbReference>
<dbReference type="PANTHER" id="PTHR43095">
    <property type="entry name" value="SUGAR KINASE"/>
    <property type="match status" value="1"/>
</dbReference>
<comment type="similarity">
    <text evidence="1">Belongs to the FGGY kinase family.</text>
</comment>
<feature type="domain" description="Carbohydrate kinase FGGY C-terminal" evidence="5">
    <location>
        <begin position="248"/>
        <end position="416"/>
    </location>
</feature>
<dbReference type="InterPro" id="IPR000577">
    <property type="entry name" value="Carb_kinase_FGGY"/>
</dbReference>
<name>A0A4P5PM81_9ENTE</name>
<dbReference type="Pfam" id="PF02782">
    <property type="entry name" value="FGGY_C"/>
    <property type="match status" value="1"/>
</dbReference>
<dbReference type="CDD" id="cd07770">
    <property type="entry name" value="ASKHA_NBD_FGGY_GntK"/>
    <property type="match status" value="1"/>
</dbReference>
<dbReference type="Pfam" id="PF00370">
    <property type="entry name" value="FGGY_N"/>
    <property type="match status" value="1"/>
</dbReference>
<proteinExistence type="inferred from homology"/>
<keyword evidence="3 6" id="KW-0418">Kinase</keyword>
<organism evidence="6 7">
    <name type="scientific">Enterococcus florum</name>
    <dbReference type="NCBI Taxonomy" id="2480627"/>
    <lineage>
        <taxon>Bacteria</taxon>
        <taxon>Bacillati</taxon>
        <taxon>Bacillota</taxon>
        <taxon>Bacilli</taxon>
        <taxon>Lactobacillales</taxon>
        <taxon>Enterococcaceae</taxon>
        <taxon>Enterococcus</taxon>
    </lineage>
</organism>
<protein>
    <submittedName>
        <fullName evidence="6">Gluconate kinase</fullName>
    </submittedName>
</protein>
<dbReference type="InterPro" id="IPR043129">
    <property type="entry name" value="ATPase_NBD"/>
</dbReference>